<dbReference type="AlphaFoldDB" id="A0A916SQ90"/>
<accession>A0A916SQ90</accession>
<dbReference type="Proteomes" id="UP000646478">
    <property type="component" value="Unassembled WGS sequence"/>
</dbReference>
<proteinExistence type="predicted"/>
<dbReference type="InterPro" id="IPR010982">
    <property type="entry name" value="Lambda_DNA-bd_dom_sf"/>
</dbReference>
<reference evidence="1" key="1">
    <citation type="journal article" date="2014" name="Int. J. Syst. Evol. Microbiol.">
        <title>Complete genome sequence of Corynebacterium casei LMG S-19264T (=DSM 44701T), isolated from a smear-ripened cheese.</title>
        <authorList>
            <consortium name="US DOE Joint Genome Institute (JGI-PGF)"/>
            <person name="Walter F."/>
            <person name="Albersmeier A."/>
            <person name="Kalinowski J."/>
            <person name="Ruckert C."/>
        </authorList>
    </citation>
    <scope>NUCLEOTIDE SEQUENCE</scope>
    <source>
        <strain evidence="1">CGMCC 1.15082</strain>
    </source>
</reference>
<keyword evidence="2" id="KW-1185">Reference proteome</keyword>
<sequence>MDMPRIESVKPAPNMTLEIQWKDAPASTVNLVGWVATGGELLAPLKSPDIWKTAAVADYGATVEWAGEDLAIDAYHLFQIAEDQRDFTSDDLCRWQEAAALSNNEAADFLGVSLRTWKNYRAGAPISHAVKMLLRASQRDPLLMHAHYRPRQTGRPKRAA</sequence>
<dbReference type="Gene3D" id="3.30.2020.10">
    <property type="entry name" value="NE0471-like N-terminal domain"/>
    <property type="match status" value="1"/>
</dbReference>
<evidence type="ECO:0000313" key="1">
    <source>
        <dbReference type="EMBL" id="GGB10237.1"/>
    </source>
</evidence>
<reference evidence="1" key="2">
    <citation type="submission" date="2020-09" db="EMBL/GenBank/DDBJ databases">
        <authorList>
            <person name="Sun Q."/>
            <person name="Zhou Y."/>
        </authorList>
    </citation>
    <scope>NUCLEOTIDE SEQUENCE</scope>
    <source>
        <strain evidence="1">CGMCC 1.15082</strain>
    </source>
</reference>
<gene>
    <name evidence="1" type="ORF">GCM10011491_42740</name>
</gene>
<comment type="caution">
    <text evidence="1">The sequence shown here is derived from an EMBL/GenBank/DDBJ whole genome shotgun (WGS) entry which is preliminary data.</text>
</comment>
<organism evidence="1 2">
    <name type="scientific">Brucella endophytica</name>
    <dbReference type="NCBI Taxonomy" id="1963359"/>
    <lineage>
        <taxon>Bacteria</taxon>
        <taxon>Pseudomonadati</taxon>
        <taxon>Pseudomonadota</taxon>
        <taxon>Alphaproteobacteria</taxon>
        <taxon>Hyphomicrobiales</taxon>
        <taxon>Brucellaceae</taxon>
        <taxon>Brucella/Ochrobactrum group</taxon>
        <taxon>Brucella</taxon>
    </lineage>
</organism>
<dbReference type="RefSeq" id="WP_188826215.1">
    <property type="nucleotide sequence ID" value="NZ_BMHH01000029.1"/>
</dbReference>
<name>A0A916SQ90_9HYPH</name>
<evidence type="ECO:0000313" key="2">
    <source>
        <dbReference type="Proteomes" id="UP000646478"/>
    </source>
</evidence>
<evidence type="ECO:0008006" key="3">
    <source>
        <dbReference type="Google" id="ProtNLM"/>
    </source>
</evidence>
<dbReference type="InterPro" id="IPR036782">
    <property type="entry name" value="NE0471-like_N"/>
</dbReference>
<dbReference type="GO" id="GO:0003677">
    <property type="term" value="F:DNA binding"/>
    <property type="evidence" value="ECO:0007669"/>
    <property type="project" value="InterPro"/>
</dbReference>
<dbReference type="Gene3D" id="1.10.260.40">
    <property type="entry name" value="lambda repressor-like DNA-binding domains"/>
    <property type="match status" value="1"/>
</dbReference>
<protein>
    <recommendedName>
        <fullName evidence="3">DUF2442 domain-containing protein</fullName>
    </recommendedName>
</protein>
<dbReference type="SUPFAM" id="SSF143880">
    <property type="entry name" value="NE0471 N-terminal domain-like"/>
    <property type="match status" value="1"/>
</dbReference>
<dbReference type="EMBL" id="BMHH01000029">
    <property type="protein sequence ID" value="GGB10237.1"/>
    <property type="molecule type" value="Genomic_DNA"/>
</dbReference>